<dbReference type="CDD" id="cd01992">
    <property type="entry name" value="TilS_N"/>
    <property type="match status" value="1"/>
</dbReference>
<dbReference type="InterPro" id="IPR014729">
    <property type="entry name" value="Rossmann-like_a/b/a_fold"/>
</dbReference>
<dbReference type="SMART" id="SM00977">
    <property type="entry name" value="TilS_C"/>
    <property type="match status" value="1"/>
</dbReference>
<comment type="subcellular location">
    <subcellularLocation>
        <location evidence="1 8">Cytoplasm</location>
    </subcellularLocation>
</comment>
<evidence type="ECO:0000259" key="9">
    <source>
        <dbReference type="SMART" id="SM00977"/>
    </source>
</evidence>
<comment type="caution">
    <text evidence="10">The sequence shown here is derived from an EMBL/GenBank/DDBJ whole genome shotgun (WGS) entry which is preliminary data.</text>
</comment>
<evidence type="ECO:0000256" key="2">
    <source>
        <dbReference type="ARBA" id="ARBA00022490"/>
    </source>
</evidence>
<evidence type="ECO:0000256" key="5">
    <source>
        <dbReference type="ARBA" id="ARBA00022741"/>
    </source>
</evidence>
<dbReference type="NCBIfam" id="TIGR02432">
    <property type="entry name" value="lysidine_TilS_N"/>
    <property type="match status" value="1"/>
</dbReference>
<comment type="catalytic activity">
    <reaction evidence="7 8">
        <text>cytidine(34) in tRNA(Ile2) + L-lysine + ATP = lysidine(34) in tRNA(Ile2) + AMP + diphosphate + H(+)</text>
        <dbReference type="Rhea" id="RHEA:43744"/>
        <dbReference type="Rhea" id="RHEA-COMP:10625"/>
        <dbReference type="Rhea" id="RHEA-COMP:10670"/>
        <dbReference type="ChEBI" id="CHEBI:15378"/>
        <dbReference type="ChEBI" id="CHEBI:30616"/>
        <dbReference type="ChEBI" id="CHEBI:32551"/>
        <dbReference type="ChEBI" id="CHEBI:33019"/>
        <dbReference type="ChEBI" id="CHEBI:82748"/>
        <dbReference type="ChEBI" id="CHEBI:83665"/>
        <dbReference type="ChEBI" id="CHEBI:456215"/>
        <dbReference type="EC" id="6.3.4.19"/>
    </reaction>
</comment>
<feature type="domain" description="Lysidine-tRNA(Ile) synthetase C-terminal" evidence="9">
    <location>
        <begin position="372"/>
        <end position="444"/>
    </location>
</feature>
<dbReference type="SUPFAM" id="SSF52402">
    <property type="entry name" value="Adenine nucleotide alpha hydrolases-like"/>
    <property type="match status" value="1"/>
</dbReference>
<dbReference type="PANTHER" id="PTHR43033:SF1">
    <property type="entry name" value="TRNA(ILE)-LYSIDINE SYNTHASE-RELATED"/>
    <property type="match status" value="1"/>
</dbReference>
<dbReference type="AlphaFoldDB" id="A0A9X2FK67"/>
<keyword evidence="6" id="KW-0067">ATP-binding</keyword>
<evidence type="ECO:0000256" key="8">
    <source>
        <dbReference type="HAMAP-Rule" id="MF_01161"/>
    </source>
</evidence>
<dbReference type="InterPro" id="IPR012094">
    <property type="entry name" value="tRNA_Ile_lys_synt"/>
</dbReference>
<keyword evidence="4 8" id="KW-0819">tRNA processing</keyword>
<dbReference type="GO" id="GO:0032267">
    <property type="term" value="F:tRNA(Ile)-lysidine synthase activity"/>
    <property type="evidence" value="ECO:0007669"/>
    <property type="project" value="UniProtKB-EC"/>
</dbReference>
<dbReference type="EC" id="6.3.4.19" evidence="8"/>
<keyword evidence="5" id="KW-0547">Nucleotide-binding</keyword>
<evidence type="ECO:0000256" key="1">
    <source>
        <dbReference type="ARBA" id="ARBA00004496"/>
    </source>
</evidence>
<accession>A0A9X2FK67</accession>
<gene>
    <name evidence="8 10" type="primary">tilS</name>
    <name evidence="10" type="ORF">LB941_05665</name>
</gene>
<dbReference type="GO" id="GO:0005524">
    <property type="term" value="F:ATP binding"/>
    <property type="evidence" value="ECO:0007669"/>
    <property type="project" value="UniProtKB-KW"/>
</dbReference>
<dbReference type="SUPFAM" id="SSF56037">
    <property type="entry name" value="PheT/TilS domain"/>
    <property type="match status" value="1"/>
</dbReference>
<comment type="function">
    <text evidence="8">Ligates lysine onto the cytidine present at position 34 of the AUA codon-specific tRNA(Ile) that contains the anticodon CAU, in an ATP-dependent manner. Cytidine is converted to lysidine, thus changing the amino acid specificity of the tRNA from methionine to isoleucine.</text>
</comment>
<organism evidence="10 11">
    <name type="scientific">Ligilactobacillus ubinensis</name>
    <dbReference type="NCBI Taxonomy" id="2876789"/>
    <lineage>
        <taxon>Bacteria</taxon>
        <taxon>Bacillati</taxon>
        <taxon>Bacillota</taxon>
        <taxon>Bacilli</taxon>
        <taxon>Lactobacillales</taxon>
        <taxon>Lactobacillaceae</taxon>
        <taxon>Ligilactobacillus</taxon>
    </lineage>
</organism>
<dbReference type="PANTHER" id="PTHR43033">
    <property type="entry name" value="TRNA(ILE)-LYSIDINE SYNTHASE-RELATED"/>
    <property type="match status" value="1"/>
</dbReference>
<dbReference type="GO" id="GO:0005737">
    <property type="term" value="C:cytoplasm"/>
    <property type="evidence" value="ECO:0007669"/>
    <property type="project" value="UniProtKB-SubCell"/>
</dbReference>
<evidence type="ECO:0000313" key="11">
    <source>
        <dbReference type="Proteomes" id="UP001139006"/>
    </source>
</evidence>
<dbReference type="InterPro" id="IPR012795">
    <property type="entry name" value="tRNA_Ile_lys_synt_N"/>
</dbReference>
<dbReference type="Proteomes" id="UP001139006">
    <property type="component" value="Unassembled WGS sequence"/>
</dbReference>
<comment type="caution">
    <text evidence="8">Lacks conserved residue(s) required for the propagation of feature annotation.</text>
</comment>
<sequence>MHSFREKWSQLNLAHKKILVAVSTGCDSMVLLDMLQKLPEKERPQINVAYVDHCLRAQSKRETKFIKQYCDKRNLPLFCYTWTTDMHPMTGVEAKAREMRYTFFAKIMQREDIMYLLTAHHGDDQAETFLMKLIRGGELEQLIGIRMCRPFETKWKLIRPLLGISKEQLRIYAKQHNVLYYEDETNSSDAFQRNRLRHHFVPMLKDENKEVLQHIQSYSEQLNDMALATQYLVQNELGNLRIQGTKDYSLNKWRNVPIYLQKLILKELIRNKEVTLNYRQIHECVKLLANNSKPQGRIQLASELFLVKRYQIFKLEMIPQKTKVSKVEYKLDVDKWITLSDGSKIGLFKSETFKATEKDDILELNQLPQTKLLIRHRMAGDRLLTSIGKQKVKKVLIDAKIPTEQRNEYWVVADALQNIYWIINLKKSNLSHASVNAKIQYIVVHRS</sequence>
<reference evidence="10 11" key="1">
    <citation type="journal article" date="2023" name="Int. J. Syst. Evol. Microbiol.">
        <title>Ligilactobacillus ubinensis sp. nov., a novel species isolated from the wild ferment of a durian fruit (Durio zibethinus).</title>
        <authorList>
            <person name="Heng Y.C."/>
            <person name="Menon N."/>
            <person name="Chen B."/>
            <person name="Loo B.Z.L."/>
            <person name="Wong G.W.J."/>
            <person name="Lim A.C.H."/>
            <person name="Silvaraju S."/>
            <person name="Kittelmann S."/>
        </authorList>
    </citation>
    <scope>NUCLEOTIDE SEQUENCE [LARGE SCALE GENOMIC DNA]</scope>
    <source>
        <strain evidence="10 11">WILCCON 0076</strain>
    </source>
</reference>
<dbReference type="Gene3D" id="3.30.465.60">
    <property type="match status" value="1"/>
</dbReference>
<keyword evidence="3 8" id="KW-0436">Ligase</keyword>
<dbReference type="InterPro" id="IPR012796">
    <property type="entry name" value="Lysidine-tRNA-synth_C"/>
</dbReference>
<evidence type="ECO:0000256" key="6">
    <source>
        <dbReference type="ARBA" id="ARBA00022840"/>
    </source>
</evidence>
<evidence type="ECO:0000256" key="4">
    <source>
        <dbReference type="ARBA" id="ARBA00022694"/>
    </source>
</evidence>
<protein>
    <recommendedName>
        <fullName evidence="8">tRNA(Ile)-lysidine synthase</fullName>
        <ecNumber evidence="8">6.3.4.19</ecNumber>
    </recommendedName>
    <alternativeName>
        <fullName evidence="8">tRNA(Ile)-2-lysyl-cytidine synthase</fullName>
    </alternativeName>
    <alternativeName>
        <fullName evidence="8">tRNA(Ile)-lysidine synthetase</fullName>
    </alternativeName>
</protein>
<dbReference type="NCBIfam" id="TIGR02433">
    <property type="entry name" value="lysidine_TilS_C"/>
    <property type="match status" value="1"/>
</dbReference>
<evidence type="ECO:0000256" key="3">
    <source>
        <dbReference type="ARBA" id="ARBA00022598"/>
    </source>
</evidence>
<keyword evidence="11" id="KW-1185">Reference proteome</keyword>
<dbReference type="RefSeq" id="WP_253360225.1">
    <property type="nucleotide sequence ID" value="NZ_JAIULA010000009.1"/>
</dbReference>
<name>A0A9X2FK67_9LACO</name>
<evidence type="ECO:0000256" key="7">
    <source>
        <dbReference type="ARBA" id="ARBA00048539"/>
    </source>
</evidence>
<dbReference type="EMBL" id="JAIULA010000009">
    <property type="protein sequence ID" value="MCP0886825.1"/>
    <property type="molecule type" value="Genomic_DNA"/>
</dbReference>
<dbReference type="InterPro" id="IPR011063">
    <property type="entry name" value="TilS/TtcA_N"/>
</dbReference>
<dbReference type="Pfam" id="PF01171">
    <property type="entry name" value="ATP_bind_3"/>
    <property type="match status" value="1"/>
</dbReference>
<evidence type="ECO:0000313" key="10">
    <source>
        <dbReference type="EMBL" id="MCP0886825.1"/>
    </source>
</evidence>
<proteinExistence type="inferred from homology"/>
<dbReference type="Gene3D" id="3.40.50.620">
    <property type="entry name" value="HUPs"/>
    <property type="match status" value="1"/>
</dbReference>
<dbReference type="GO" id="GO:0006400">
    <property type="term" value="P:tRNA modification"/>
    <property type="evidence" value="ECO:0007669"/>
    <property type="project" value="UniProtKB-UniRule"/>
</dbReference>
<comment type="similarity">
    <text evidence="8">Belongs to the tRNA(Ile)-lysidine synthase family.</text>
</comment>
<dbReference type="HAMAP" id="MF_01161">
    <property type="entry name" value="tRNA_Ile_lys_synt"/>
    <property type="match status" value="1"/>
</dbReference>
<keyword evidence="2 8" id="KW-0963">Cytoplasm</keyword>